<comment type="catalytic activity">
    <reaction evidence="9">
        <text>S-methyl-5'-thioadenosine + phosphate = 5-(methylsulfanyl)-alpha-D-ribose 1-phosphate + adenine</text>
        <dbReference type="Rhea" id="RHEA:11852"/>
        <dbReference type="ChEBI" id="CHEBI:16708"/>
        <dbReference type="ChEBI" id="CHEBI:17509"/>
        <dbReference type="ChEBI" id="CHEBI:43474"/>
        <dbReference type="ChEBI" id="CHEBI:58533"/>
        <dbReference type="EC" id="2.4.2.28"/>
    </reaction>
    <physiologicalReaction direction="left-to-right" evidence="9">
        <dbReference type="Rhea" id="RHEA:11853"/>
    </physiologicalReaction>
</comment>
<dbReference type="PANTHER" id="PTHR30616:SF2">
    <property type="entry name" value="PURINE NUCLEOSIDE PHOSPHORYLASE LACC1"/>
    <property type="match status" value="1"/>
</dbReference>
<gene>
    <name evidence="11" type="primary">pgeF</name>
    <name evidence="11" type="ORF">GTW09_07920</name>
</gene>
<dbReference type="PANTHER" id="PTHR30616">
    <property type="entry name" value="UNCHARACTERIZED PROTEIN YFIH"/>
    <property type="match status" value="1"/>
</dbReference>
<dbReference type="EMBL" id="JAAAWP010000004">
    <property type="protein sequence ID" value="NDW21442.1"/>
    <property type="molecule type" value="Genomic_DNA"/>
</dbReference>
<name>A0A6L9MT94_9ALTE</name>
<evidence type="ECO:0000256" key="2">
    <source>
        <dbReference type="ARBA" id="ARBA00007353"/>
    </source>
</evidence>
<evidence type="ECO:0000256" key="10">
    <source>
        <dbReference type="RuleBase" id="RU361274"/>
    </source>
</evidence>
<evidence type="ECO:0000256" key="6">
    <source>
        <dbReference type="ARBA" id="ARBA00022833"/>
    </source>
</evidence>
<accession>A0A6L9MT94</accession>
<sequence>MLSKTDLITPAWLCPDNVVAYTSTRNGGISRGIYEGLNVGAHVGDDLAVVKQNRSKLPLSSKITWLEQVHGCTVATLPTTAVTADAAYTDKPEQFCAVMTADCVPILLCDTAGSEVAAVHAGWKGLDIKIIAETLRCFSNSPSSIMAWIGPAICNKCYEVDSGVAFRFSQYDGVVTPSKNSDKYYLNLPLIAQLQLNSLGVNQVTQSCLCTYCESHMFYSHRKATHDNAKATGRIVSAIGFR</sequence>
<comment type="catalytic activity">
    <reaction evidence="1">
        <text>inosine + phosphate = alpha-D-ribose 1-phosphate + hypoxanthine</text>
        <dbReference type="Rhea" id="RHEA:27646"/>
        <dbReference type="ChEBI" id="CHEBI:17368"/>
        <dbReference type="ChEBI" id="CHEBI:17596"/>
        <dbReference type="ChEBI" id="CHEBI:43474"/>
        <dbReference type="ChEBI" id="CHEBI:57720"/>
        <dbReference type="EC" id="2.4.2.1"/>
    </reaction>
    <physiologicalReaction direction="left-to-right" evidence="1">
        <dbReference type="Rhea" id="RHEA:27647"/>
    </physiologicalReaction>
</comment>
<evidence type="ECO:0000256" key="1">
    <source>
        <dbReference type="ARBA" id="ARBA00000553"/>
    </source>
</evidence>
<keyword evidence="5" id="KW-0378">Hydrolase</keyword>
<dbReference type="Pfam" id="PF02578">
    <property type="entry name" value="Cu-oxidase_4"/>
    <property type="match status" value="1"/>
</dbReference>
<dbReference type="AlphaFoldDB" id="A0A6L9MT94"/>
<evidence type="ECO:0000313" key="12">
    <source>
        <dbReference type="Proteomes" id="UP000478837"/>
    </source>
</evidence>
<dbReference type="InterPro" id="IPR011324">
    <property type="entry name" value="Cytotoxic_necrot_fac-like_cat"/>
</dbReference>
<reference evidence="11 12" key="1">
    <citation type="submission" date="2020-01" db="EMBL/GenBank/DDBJ databases">
        <title>Genomes of bacteria type strains.</title>
        <authorList>
            <person name="Chen J."/>
            <person name="Zhu S."/>
            <person name="Yang J."/>
        </authorList>
    </citation>
    <scope>NUCLEOTIDE SEQUENCE [LARGE SCALE GENOMIC DNA]</scope>
    <source>
        <strain evidence="11 12">LMG 22958</strain>
    </source>
</reference>
<dbReference type="GO" id="GO:0017061">
    <property type="term" value="F:S-methyl-5-thioadenosine phosphorylase activity"/>
    <property type="evidence" value="ECO:0007669"/>
    <property type="project" value="UniProtKB-EC"/>
</dbReference>
<keyword evidence="3" id="KW-0808">Transferase</keyword>
<comment type="caution">
    <text evidence="11">The sequence shown here is derived from an EMBL/GenBank/DDBJ whole genome shotgun (WGS) entry which is preliminary data.</text>
</comment>
<dbReference type="GO" id="GO:0005507">
    <property type="term" value="F:copper ion binding"/>
    <property type="evidence" value="ECO:0007669"/>
    <property type="project" value="TreeGrafter"/>
</dbReference>
<comment type="catalytic activity">
    <reaction evidence="8">
        <text>adenosine + phosphate = alpha-D-ribose 1-phosphate + adenine</text>
        <dbReference type="Rhea" id="RHEA:27642"/>
        <dbReference type="ChEBI" id="CHEBI:16335"/>
        <dbReference type="ChEBI" id="CHEBI:16708"/>
        <dbReference type="ChEBI" id="CHEBI:43474"/>
        <dbReference type="ChEBI" id="CHEBI:57720"/>
        <dbReference type="EC" id="2.4.2.1"/>
    </reaction>
    <physiologicalReaction direction="left-to-right" evidence="8">
        <dbReference type="Rhea" id="RHEA:27643"/>
    </physiologicalReaction>
</comment>
<dbReference type="Gene3D" id="3.60.140.10">
    <property type="entry name" value="CNF1/YfiH-like putative cysteine hydrolases"/>
    <property type="match status" value="1"/>
</dbReference>
<organism evidence="11 12">
    <name type="scientific">Alteromonas hispanica</name>
    <dbReference type="NCBI Taxonomy" id="315421"/>
    <lineage>
        <taxon>Bacteria</taxon>
        <taxon>Pseudomonadati</taxon>
        <taxon>Pseudomonadota</taxon>
        <taxon>Gammaproteobacteria</taxon>
        <taxon>Alteromonadales</taxon>
        <taxon>Alteromonadaceae</taxon>
        <taxon>Alteromonas/Salinimonas group</taxon>
        <taxon>Alteromonas</taxon>
    </lineage>
</organism>
<dbReference type="InterPro" id="IPR038371">
    <property type="entry name" value="Cu_polyphenol_OxRdtase_sf"/>
</dbReference>
<keyword evidence="4" id="KW-0479">Metal-binding</keyword>
<dbReference type="InterPro" id="IPR003730">
    <property type="entry name" value="Cu_polyphenol_OxRdtase"/>
</dbReference>
<keyword evidence="12" id="KW-1185">Reference proteome</keyword>
<dbReference type="NCBIfam" id="TIGR00726">
    <property type="entry name" value="peptidoglycan editing factor PgeF"/>
    <property type="match status" value="1"/>
</dbReference>
<evidence type="ECO:0000256" key="7">
    <source>
        <dbReference type="ARBA" id="ARBA00047989"/>
    </source>
</evidence>
<dbReference type="SUPFAM" id="SSF64438">
    <property type="entry name" value="CNF1/YfiH-like putative cysteine hydrolases"/>
    <property type="match status" value="1"/>
</dbReference>
<evidence type="ECO:0000313" key="11">
    <source>
        <dbReference type="EMBL" id="NDW21442.1"/>
    </source>
</evidence>
<evidence type="ECO:0000256" key="3">
    <source>
        <dbReference type="ARBA" id="ARBA00022679"/>
    </source>
</evidence>
<dbReference type="RefSeq" id="WP_163111460.1">
    <property type="nucleotide sequence ID" value="NZ_JAAAWP010000004.1"/>
</dbReference>
<protein>
    <recommendedName>
        <fullName evidence="10">Purine nucleoside phosphorylase</fullName>
    </recommendedName>
</protein>
<dbReference type="Proteomes" id="UP000478837">
    <property type="component" value="Unassembled WGS sequence"/>
</dbReference>
<evidence type="ECO:0000256" key="8">
    <source>
        <dbReference type="ARBA" id="ARBA00048968"/>
    </source>
</evidence>
<evidence type="ECO:0000256" key="5">
    <source>
        <dbReference type="ARBA" id="ARBA00022801"/>
    </source>
</evidence>
<dbReference type="CDD" id="cd16833">
    <property type="entry name" value="YfiH"/>
    <property type="match status" value="1"/>
</dbReference>
<keyword evidence="6" id="KW-0862">Zinc</keyword>
<comment type="catalytic activity">
    <reaction evidence="7">
        <text>adenosine + H2O + H(+) = inosine + NH4(+)</text>
        <dbReference type="Rhea" id="RHEA:24408"/>
        <dbReference type="ChEBI" id="CHEBI:15377"/>
        <dbReference type="ChEBI" id="CHEBI:15378"/>
        <dbReference type="ChEBI" id="CHEBI:16335"/>
        <dbReference type="ChEBI" id="CHEBI:17596"/>
        <dbReference type="ChEBI" id="CHEBI:28938"/>
        <dbReference type="EC" id="3.5.4.4"/>
    </reaction>
    <physiologicalReaction direction="left-to-right" evidence="7">
        <dbReference type="Rhea" id="RHEA:24409"/>
    </physiologicalReaction>
</comment>
<evidence type="ECO:0000256" key="4">
    <source>
        <dbReference type="ARBA" id="ARBA00022723"/>
    </source>
</evidence>
<evidence type="ECO:0000256" key="9">
    <source>
        <dbReference type="ARBA" id="ARBA00049893"/>
    </source>
</evidence>
<proteinExistence type="inferred from homology"/>
<dbReference type="GO" id="GO:0016787">
    <property type="term" value="F:hydrolase activity"/>
    <property type="evidence" value="ECO:0007669"/>
    <property type="project" value="UniProtKB-KW"/>
</dbReference>
<comment type="similarity">
    <text evidence="2 10">Belongs to the purine nucleoside phosphorylase YfiH/LACC1 family.</text>
</comment>